<protein>
    <submittedName>
        <fullName evidence="2">STAS domain-containing protein</fullName>
    </submittedName>
</protein>
<accession>A0ABU6F2N5</accession>
<dbReference type="Gene3D" id="3.30.750.24">
    <property type="entry name" value="STAS domain"/>
    <property type="match status" value="1"/>
</dbReference>
<reference evidence="2 3" key="1">
    <citation type="submission" date="2022-10" db="EMBL/GenBank/DDBJ databases">
        <authorList>
            <person name="Xie J."/>
            <person name="Shen N."/>
        </authorList>
    </citation>
    <scope>NUCLEOTIDE SEQUENCE [LARGE SCALE GENOMIC DNA]</scope>
    <source>
        <strain evidence="2 3">YIM65594</strain>
    </source>
</reference>
<feature type="domain" description="STAS" evidence="1">
    <location>
        <begin position="25"/>
        <end position="99"/>
    </location>
</feature>
<dbReference type="RefSeq" id="WP_326014809.1">
    <property type="nucleotide sequence ID" value="NZ_JAOZYC010000035.1"/>
</dbReference>
<dbReference type="SUPFAM" id="SSF52091">
    <property type="entry name" value="SpoIIaa-like"/>
    <property type="match status" value="1"/>
</dbReference>
<evidence type="ECO:0000313" key="2">
    <source>
        <dbReference type="EMBL" id="MEB8337171.1"/>
    </source>
</evidence>
<keyword evidence="3" id="KW-1185">Reference proteome</keyword>
<dbReference type="EMBL" id="JAOZYC010000035">
    <property type="protein sequence ID" value="MEB8337171.1"/>
    <property type="molecule type" value="Genomic_DNA"/>
</dbReference>
<name>A0ABU6F2N5_9ACTN</name>
<organism evidence="2 3">
    <name type="scientific">Streptomyces endophyticus</name>
    <dbReference type="NCBI Taxonomy" id="714166"/>
    <lineage>
        <taxon>Bacteria</taxon>
        <taxon>Bacillati</taxon>
        <taxon>Actinomycetota</taxon>
        <taxon>Actinomycetes</taxon>
        <taxon>Kitasatosporales</taxon>
        <taxon>Streptomycetaceae</taxon>
        <taxon>Streptomyces</taxon>
    </lineage>
</organism>
<proteinExistence type="predicted"/>
<dbReference type="Proteomes" id="UP001354931">
    <property type="component" value="Unassembled WGS sequence"/>
</dbReference>
<dbReference type="InterPro" id="IPR036513">
    <property type="entry name" value="STAS_dom_sf"/>
</dbReference>
<gene>
    <name evidence="2" type="ORF">OKJ99_06535</name>
</gene>
<dbReference type="InterPro" id="IPR002645">
    <property type="entry name" value="STAS_dom"/>
</dbReference>
<evidence type="ECO:0000313" key="3">
    <source>
        <dbReference type="Proteomes" id="UP001354931"/>
    </source>
</evidence>
<dbReference type="Pfam" id="PF01740">
    <property type="entry name" value="STAS"/>
    <property type="match status" value="1"/>
</dbReference>
<sequence length="111" mass="11588">MAWNVPLVARRPKAVSPRSDASPVVMRRVSGCLVIEVRGAIGPAAEARIGRVLHGAIRPGGTGVVVDLRHVRDLGVSGLSVLRLARLLAAQRGVAFGFAGELRSVPELPPG</sequence>
<evidence type="ECO:0000259" key="1">
    <source>
        <dbReference type="Pfam" id="PF01740"/>
    </source>
</evidence>
<comment type="caution">
    <text evidence="2">The sequence shown here is derived from an EMBL/GenBank/DDBJ whole genome shotgun (WGS) entry which is preliminary data.</text>
</comment>
<dbReference type="CDD" id="cd07043">
    <property type="entry name" value="STAS_anti-anti-sigma_factors"/>
    <property type="match status" value="1"/>
</dbReference>